<sequence>MNISVLFVIVKCIINGVSSGNTGKYKWVGTLSITRRGLVINYCMGSKWKTMMVTNLGLYKNIKSGIWVIS</sequence>
<accession>A0A219YCJ7</accession>
<protein>
    <submittedName>
        <fullName evidence="1">Uncharacterized protein</fullName>
    </submittedName>
</protein>
<organism evidence="1 2">
    <name type="scientific">Aeromonas phage 65.2</name>
    <dbReference type="NCBI Taxonomy" id="1932896"/>
    <lineage>
        <taxon>Viruses</taxon>
        <taxon>Duplodnaviria</taxon>
        <taxon>Heunggongvirae</taxon>
        <taxon>Uroviricota</taxon>
        <taxon>Caudoviricetes</taxon>
        <taxon>Pantevenvirales</taxon>
        <taxon>Straboviridae</taxon>
        <taxon>Emmerichvirinae</taxon>
        <taxon>Ishigurovirus</taxon>
        <taxon>Ishigurovirus osborne</taxon>
    </lineage>
</organism>
<proteinExistence type="predicted"/>
<reference evidence="1 2" key="1">
    <citation type="journal article" date="2017" name="Sci. Rep.">
        <title>Characterization and diversity of phages infecting Aeromonas salmonicida subsp. salmonicida.</title>
        <authorList>
            <person name="Vincent A.T."/>
            <person name="Paquet V.E."/>
            <person name="Bernatchez A."/>
            <person name="Tremblay D.M."/>
            <person name="Moineau S."/>
            <person name="Charette S.J."/>
        </authorList>
    </citation>
    <scope>NUCLEOTIDE SEQUENCE [LARGE SCALE GENOMIC DNA]</scope>
</reference>
<dbReference type="EMBL" id="KY290955">
    <property type="protein sequence ID" value="APU01667.1"/>
    <property type="molecule type" value="Genomic_DNA"/>
</dbReference>
<dbReference type="Proteomes" id="UP000225215">
    <property type="component" value="Segment"/>
</dbReference>
<name>A0A219YCJ7_9CAUD</name>
<evidence type="ECO:0000313" key="1">
    <source>
        <dbReference type="EMBL" id="APU01667.1"/>
    </source>
</evidence>
<evidence type="ECO:0000313" key="2">
    <source>
        <dbReference type="Proteomes" id="UP000225215"/>
    </source>
</evidence>